<keyword evidence="2" id="KW-1185">Reference proteome</keyword>
<dbReference type="AlphaFoldDB" id="A0AAV7WZD4"/>
<gene>
    <name evidence="1" type="ORF">NDU88_005829</name>
</gene>
<comment type="caution">
    <text evidence="1">The sequence shown here is derived from an EMBL/GenBank/DDBJ whole genome shotgun (WGS) entry which is preliminary data.</text>
</comment>
<protein>
    <submittedName>
        <fullName evidence="1">Uncharacterized protein</fullName>
    </submittedName>
</protein>
<evidence type="ECO:0000313" key="2">
    <source>
        <dbReference type="Proteomes" id="UP001066276"/>
    </source>
</evidence>
<dbReference type="EMBL" id="JANPWB010000001">
    <property type="protein sequence ID" value="KAJ1218246.1"/>
    <property type="molecule type" value="Genomic_DNA"/>
</dbReference>
<sequence length="100" mass="10897">MWASSKRLRGGPDVFPASCVHEKVDVRHSVGVWADGVQSVDRGRHFLVRVTFQCSGGAVGGNFGRTQPGLFGWWYMTPARSCARAPFGPSDLFAPSRQTS</sequence>
<organism evidence="1 2">
    <name type="scientific">Pleurodeles waltl</name>
    <name type="common">Iberian ribbed newt</name>
    <dbReference type="NCBI Taxonomy" id="8319"/>
    <lineage>
        <taxon>Eukaryota</taxon>
        <taxon>Metazoa</taxon>
        <taxon>Chordata</taxon>
        <taxon>Craniata</taxon>
        <taxon>Vertebrata</taxon>
        <taxon>Euteleostomi</taxon>
        <taxon>Amphibia</taxon>
        <taxon>Batrachia</taxon>
        <taxon>Caudata</taxon>
        <taxon>Salamandroidea</taxon>
        <taxon>Salamandridae</taxon>
        <taxon>Pleurodelinae</taxon>
        <taxon>Pleurodeles</taxon>
    </lineage>
</organism>
<name>A0AAV7WZD4_PLEWA</name>
<proteinExistence type="predicted"/>
<dbReference type="Proteomes" id="UP001066276">
    <property type="component" value="Chromosome 1_1"/>
</dbReference>
<reference evidence="1" key="1">
    <citation type="journal article" date="2022" name="bioRxiv">
        <title>Sequencing and chromosome-scale assembly of the giantPleurodeles waltlgenome.</title>
        <authorList>
            <person name="Brown T."/>
            <person name="Elewa A."/>
            <person name="Iarovenko S."/>
            <person name="Subramanian E."/>
            <person name="Araus A.J."/>
            <person name="Petzold A."/>
            <person name="Susuki M."/>
            <person name="Suzuki K.-i.T."/>
            <person name="Hayashi T."/>
            <person name="Toyoda A."/>
            <person name="Oliveira C."/>
            <person name="Osipova E."/>
            <person name="Leigh N.D."/>
            <person name="Simon A."/>
            <person name="Yun M.H."/>
        </authorList>
    </citation>
    <scope>NUCLEOTIDE SEQUENCE</scope>
    <source>
        <strain evidence="1">20211129_DDA</strain>
        <tissue evidence="1">Liver</tissue>
    </source>
</reference>
<evidence type="ECO:0000313" key="1">
    <source>
        <dbReference type="EMBL" id="KAJ1218246.1"/>
    </source>
</evidence>
<accession>A0AAV7WZD4</accession>